<evidence type="ECO:0000313" key="1">
    <source>
        <dbReference type="EMBL" id="MRW83585.1"/>
    </source>
</evidence>
<dbReference type="AlphaFoldDB" id="A0A844D1D9"/>
<reference evidence="1 2" key="1">
    <citation type="submission" date="2019-11" db="EMBL/GenBank/DDBJ databases">
        <title>Novel species isolated from a subtropical stream in China.</title>
        <authorList>
            <person name="Lu H."/>
        </authorList>
    </citation>
    <scope>NUCLEOTIDE SEQUENCE [LARGE SCALE GENOMIC DNA]</scope>
    <source>
        <strain evidence="1 2">FT26W</strain>
    </source>
</reference>
<gene>
    <name evidence="1" type="ORF">GJ698_05695</name>
</gene>
<evidence type="ECO:0000313" key="2">
    <source>
        <dbReference type="Proteomes" id="UP000439986"/>
    </source>
</evidence>
<sequence>MKGLLSISFAATANLESEFACSAFTLSLRQLTLLTADEIWPEVWQYGFDDVEESIQADLDADAYFKTHPGIDNAEVMAKARALIAAYGKQKRKTG</sequence>
<accession>A0A844D1D9</accession>
<dbReference type="EMBL" id="WKJL01000002">
    <property type="protein sequence ID" value="MRW83585.1"/>
    <property type="molecule type" value="Genomic_DNA"/>
</dbReference>
<name>A0A844D1D9_9BURK</name>
<dbReference type="RefSeq" id="WP_154356635.1">
    <property type="nucleotide sequence ID" value="NZ_WKJL01000002.1"/>
</dbReference>
<protein>
    <submittedName>
        <fullName evidence="1">Uncharacterized protein</fullName>
    </submittedName>
</protein>
<proteinExistence type="predicted"/>
<dbReference type="Proteomes" id="UP000439986">
    <property type="component" value="Unassembled WGS sequence"/>
</dbReference>
<keyword evidence="2" id="KW-1185">Reference proteome</keyword>
<organism evidence="1 2">
    <name type="scientific">Duganella aquatilis</name>
    <dbReference type="NCBI Taxonomy" id="2666082"/>
    <lineage>
        <taxon>Bacteria</taxon>
        <taxon>Pseudomonadati</taxon>
        <taxon>Pseudomonadota</taxon>
        <taxon>Betaproteobacteria</taxon>
        <taxon>Burkholderiales</taxon>
        <taxon>Oxalobacteraceae</taxon>
        <taxon>Telluria group</taxon>
        <taxon>Duganella</taxon>
    </lineage>
</organism>
<comment type="caution">
    <text evidence="1">The sequence shown here is derived from an EMBL/GenBank/DDBJ whole genome shotgun (WGS) entry which is preliminary data.</text>
</comment>